<dbReference type="Gene3D" id="3.90.1600.10">
    <property type="entry name" value="Palm domain of DNA polymerase"/>
    <property type="match status" value="1"/>
</dbReference>
<evidence type="ECO:0000313" key="1">
    <source>
        <dbReference type="EMBL" id="KYN18723.1"/>
    </source>
</evidence>
<dbReference type="PANTHER" id="PTHR33568">
    <property type="entry name" value="DNA POLYMERASE"/>
    <property type="match status" value="1"/>
</dbReference>
<sequence length="420" mass="48444">MQLEERERFLVWYAEMTKKNTVFDFQREIVTHCRTDVDILRRACLSFRKIFLERGNVCPFVECTTIASTCMKIFRKNFLRKKEIGIIPTGGYKMNDNQSRKAVQWLILKEREIGRCIIHAGHCREYRLTEGMLVDGYYECENGETQRHVLQFHGCFFHGCGLFAGYINTFLQLKQEASGWPSEYEGDEIAKERYLREYETTEGVVLDKNNTTRNPGLRSVAKLGPNSFWGKFGQRTNLANTEIVRTCQRFAELLSSPEHEIIGILPVNDEVMYVSWRLRREAVVPSPINTVAIAAFTTAQARLKLYEYLEKLNRRVLYYDTDLCIYTSSGDPDDYEPRTGNFLGDITDELVGNGHDSFIETFVSSGPKFYAYVVRTPDGRQREICKIKGIKLVVCGQPWSVKTNPHHFTPGVKTNPLFPP</sequence>
<gene>
    <name evidence="1" type="ORF">ALC57_08951</name>
</gene>
<dbReference type="STRING" id="471704.A0A151J671"/>
<organism evidence="1 2">
    <name type="scientific">Trachymyrmex cornetzi</name>
    <dbReference type="NCBI Taxonomy" id="471704"/>
    <lineage>
        <taxon>Eukaryota</taxon>
        <taxon>Metazoa</taxon>
        <taxon>Ecdysozoa</taxon>
        <taxon>Arthropoda</taxon>
        <taxon>Hexapoda</taxon>
        <taxon>Insecta</taxon>
        <taxon>Pterygota</taxon>
        <taxon>Neoptera</taxon>
        <taxon>Endopterygota</taxon>
        <taxon>Hymenoptera</taxon>
        <taxon>Apocrita</taxon>
        <taxon>Aculeata</taxon>
        <taxon>Formicoidea</taxon>
        <taxon>Formicidae</taxon>
        <taxon>Myrmicinae</taxon>
        <taxon>Trachymyrmex</taxon>
    </lineage>
</organism>
<evidence type="ECO:0000313" key="2">
    <source>
        <dbReference type="Proteomes" id="UP000078492"/>
    </source>
</evidence>
<dbReference type="Proteomes" id="UP000078492">
    <property type="component" value="Unassembled WGS sequence"/>
</dbReference>
<dbReference type="GO" id="GO:0071897">
    <property type="term" value="P:DNA biosynthetic process"/>
    <property type="evidence" value="ECO:0007669"/>
    <property type="project" value="UniProtKB-ARBA"/>
</dbReference>
<name>A0A151J671_9HYME</name>
<dbReference type="SUPFAM" id="SSF56672">
    <property type="entry name" value="DNA/RNA polymerases"/>
    <property type="match status" value="1"/>
</dbReference>
<dbReference type="EMBL" id="KQ979869">
    <property type="protein sequence ID" value="KYN18723.1"/>
    <property type="molecule type" value="Genomic_DNA"/>
</dbReference>
<keyword evidence="2" id="KW-1185">Reference proteome</keyword>
<dbReference type="InterPro" id="IPR023211">
    <property type="entry name" value="DNA_pol_palm_dom_sf"/>
</dbReference>
<proteinExistence type="predicted"/>
<accession>A0A151J671</accession>
<dbReference type="InterPro" id="IPR043502">
    <property type="entry name" value="DNA/RNA_pol_sf"/>
</dbReference>
<reference evidence="1 2" key="1">
    <citation type="submission" date="2015-09" db="EMBL/GenBank/DDBJ databases">
        <title>Trachymyrmex cornetzi WGS genome.</title>
        <authorList>
            <person name="Nygaard S."/>
            <person name="Hu H."/>
            <person name="Boomsma J."/>
            <person name="Zhang G."/>
        </authorList>
    </citation>
    <scope>NUCLEOTIDE SEQUENCE [LARGE SCALE GENOMIC DNA]</scope>
    <source>
        <strain evidence="1">Tcor2-1</strain>
        <tissue evidence="1">Whole body</tissue>
    </source>
</reference>
<protein>
    <submittedName>
        <fullName evidence="1">Putative DNA polymerase</fullName>
    </submittedName>
</protein>
<dbReference type="PANTHER" id="PTHR33568:SF3">
    <property type="entry name" value="DNA-DIRECTED DNA POLYMERASE"/>
    <property type="match status" value="1"/>
</dbReference>
<dbReference type="AlphaFoldDB" id="A0A151J671"/>